<comment type="subcellular location">
    <subcellularLocation>
        <location evidence="1">Membrane</location>
        <topology evidence="1">Multi-pass membrane protein</topology>
    </subcellularLocation>
</comment>
<comment type="caution">
    <text evidence="7">The sequence shown here is derived from an EMBL/GenBank/DDBJ whole genome shotgun (WGS) entry which is preliminary data.</text>
</comment>
<dbReference type="Pfam" id="PF12698">
    <property type="entry name" value="ABC2_membrane_3"/>
    <property type="match status" value="1"/>
</dbReference>
<dbReference type="EMBL" id="JARSFG010000012">
    <property type="protein sequence ID" value="MEC1178638.1"/>
    <property type="molecule type" value="Genomic_DNA"/>
</dbReference>
<organism evidence="7 8">
    <name type="scientific">Metasolibacillus meyeri</name>
    <dbReference type="NCBI Taxonomy" id="1071052"/>
    <lineage>
        <taxon>Bacteria</taxon>
        <taxon>Bacillati</taxon>
        <taxon>Bacillota</taxon>
        <taxon>Bacilli</taxon>
        <taxon>Bacillales</taxon>
        <taxon>Caryophanaceae</taxon>
        <taxon>Metasolibacillus</taxon>
    </lineage>
</organism>
<feature type="transmembrane region" description="Helical" evidence="5">
    <location>
        <begin position="98"/>
        <end position="123"/>
    </location>
</feature>
<keyword evidence="3 5" id="KW-1133">Transmembrane helix</keyword>
<dbReference type="GO" id="GO:0016020">
    <property type="term" value="C:membrane"/>
    <property type="evidence" value="ECO:0007669"/>
    <property type="project" value="UniProtKB-SubCell"/>
</dbReference>
<protein>
    <submittedName>
        <fullName evidence="7">ABC transporter permease</fullName>
    </submittedName>
</protein>
<accession>A0AAW9NUU1</accession>
<evidence type="ECO:0000256" key="1">
    <source>
        <dbReference type="ARBA" id="ARBA00004141"/>
    </source>
</evidence>
<feature type="transmembrane region" description="Helical" evidence="5">
    <location>
        <begin position="223"/>
        <end position="245"/>
    </location>
</feature>
<reference evidence="7 8" key="1">
    <citation type="submission" date="2023-03" db="EMBL/GenBank/DDBJ databases">
        <title>Bacillus Genome Sequencing.</title>
        <authorList>
            <person name="Dunlap C."/>
        </authorList>
    </citation>
    <scope>NUCLEOTIDE SEQUENCE [LARGE SCALE GENOMIC DNA]</scope>
    <source>
        <strain evidence="7 8">B-59205</strain>
    </source>
</reference>
<name>A0AAW9NUU1_9BACL</name>
<dbReference type="InterPro" id="IPR013525">
    <property type="entry name" value="ABC2_TM"/>
</dbReference>
<sequence>MKMHEFVYLSFKSTYPFTSFSSFLINRLAAPLIEFIFWATIALSILGSEYLHFVLLGLIIFRTTQTCLTGLVSMLRAERFNGTLELIVATPINSLTILFYKIIVPFLDSLLTMLICFTISNILFDFTFNYNQFNYIFIAICILYFSIIGISLIIGSISLIFSNTNLFLNLSLQAIAVLGGVYFSPTLLPDFLEVTSKYIPTSNILLAIRILNEGGSFESIYPLMWNEVVIGFTLILLGIYLVILLENISRKMGKLSLEE</sequence>
<dbReference type="RefSeq" id="WP_326123120.1">
    <property type="nucleotide sequence ID" value="NZ_JARSFG010000012.1"/>
</dbReference>
<keyword evidence="4 5" id="KW-0472">Membrane</keyword>
<dbReference type="AlphaFoldDB" id="A0AAW9NUU1"/>
<evidence type="ECO:0000313" key="7">
    <source>
        <dbReference type="EMBL" id="MEC1178638.1"/>
    </source>
</evidence>
<evidence type="ECO:0000256" key="2">
    <source>
        <dbReference type="ARBA" id="ARBA00022692"/>
    </source>
</evidence>
<dbReference type="PANTHER" id="PTHR43027:SF1">
    <property type="entry name" value="DOXORUBICIN RESISTANCE ABC TRANSPORTER PERMEASE PROTEIN DRRC-RELATED"/>
    <property type="match status" value="1"/>
</dbReference>
<feature type="transmembrane region" description="Helical" evidence="5">
    <location>
        <begin position="135"/>
        <end position="154"/>
    </location>
</feature>
<dbReference type="PROSITE" id="PS51012">
    <property type="entry name" value="ABC_TM2"/>
    <property type="match status" value="1"/>
</dbReference>
<keyword evidence="8" id="KW-1185">Reference proteome</keyword>
<dbReference type="Proteomes" id="UP001344888">
    <property type="component" value="Unassembled WGS sequence"/>
</dbReference>
<evidence type="ECO:0000256" key="5">
    <source>
        <dbReference type="SAM" id="Phobius"/>
    </source>
</evidence>
<evidence type="ECO:0000256" key="3">
    <source>
        <dbReference type="ARBA" id="ARBA00022989"/>
    </source>
</evidence>
<dbReference type="InterPro" id="IPR047817">
    <property type="entry name" value="ABC2_TM_bact-type"/>
</dbReference>
<feature type="transmembrane region" description="Helical" evidence="5">
    <location>
        <begin position="166"/>
        <end position="184"/>
    </location>
</feature>
<dbReference type="InterPro" id="IPR052902">
    <property type="entry name" value="ABC-2_transporter"/>
</dbReference>
<gene>
    <name evidence="7" type="ORF">P9B03_09110</name>
</gene>
<dbReference type="PANTHER" id="PTHR43027">
    <property type="entry name" value="DOXORUBICIN RESISTANCE ABC TRANSPORTER PERMEASE PROTEIN DRRC-RELATED"/>
    <property type="match status" value="1"/>
</dbReference>
<evidence type="ECO:0000256" key="4">
    <source>
        <dbReference type="ARBA" id="ARBA00023136"/>
    </source>
</evidence>
<proteinExistence type="predicted"/>
<keyword evidence="2 5" id="KW-0812">Transmembrane</keyword>
<feature type="domain" description="ABC transmembrane type-2" evidence="6">
    <location>
        <begin position="17"/>
        <end position="245"/>
    </location>
</feature>
<evidence type="ECO:0000259" key="6">
    <source>
        <dbReference type="PROSITE" id="PS51012"/>
    </source>
</evidence>
<dbReference type="GO" id="GO:0140359">
    <property type="term" value="F:ABC-type transporter activity"/>
    <property type="evidence" value="ECO:0007669"/>
    <property type="project" value="InterPro"/>
</dbReference>
<evidence type="ECO:0000313" key="8">
    <source>
        <dbReference type="Proteomes" id="UP001344888"/>
    </source>
</evidence>